<reference evidence="1" key="1">
    <citation type="journal article" date="2021" name="Nat. Commun.">
        <title>Genetic determinants of endophytism in the Arabidopsis root mycobiome.</title>
        <authorList>
            <person name="Mesny F."/>
            <person name="Miyauchi S."/>
            <person name="Thiergart T."/>
            <person name="Pickel B."/>
            <person name="Atanasova L."/>
            <person name="Karlsson M."/>
            <person name="Huettel B."/>
            <person name="Barry K.W."/>
            <person name="Haridas S."/>
            <person name="Chen C."/>
            <person name="Bauer D."/>
            <person name="Andreopoulos W."/>
            <person name="Pangilinan J."/>
            <person name="LaButti K."/>
            <person name="Riley R."/>
            <person name="Lipzen A."/>
            <person name="Clum A."/>
            <person name="Drula E."/>
            <person name="Henrissat B."/>
            <person name="Kohler A."/>
            <person name="Grigoriev I.V."/>
            <person name="Martin F.M."/>
            <person name="Hacquard S."/>
        </authorList>
    </citation>
    <scope>NUCLEOTIDE SEQUENCE</scope>
    <source>
        <strain evidence="1">FSSC 5 MPI-SDFR-AT-0091</strain>
    </source>
</reference>
<protein>
    <submittedName>
        <fullName evidence="1">Uncharacterized protein</fullName>
    </submittedName>
</protein>
<dbReference type="EMBL" id="JAGTJS010000003">
    <property type="protein sequence ID" value="KAH7272952.1"/>
    <property type="molecule type" value="Genomic_DNA"/>
</dbReference>
<name>A0A9P9L2Q4_FUSSL</name>
<gene>
    <name evidence="1" type="ORF">B0J15DRAFT_543537</name>
</gene>
<proteinExistence type="predicted"/>
<dbReference type="AlphaFoldDB" id="A0A9P9L2Q4"/>
<comment type="caution">
    <text evidence="1">The sequence shown here is derived from an EMBL/GenBank/DDBJ whole genome shotgun (WGS) entry which is preliminary data.</text>
</comment>
<organism evidence="1 2">
    <name type="scientific">Fusarium solani</name>
    <name type="common">Filamentous fungus</name>
    <dbReference type="NCBI Taxonomy" id="169388"/>
    <lineage>
        <taxon>Eukaryota</taxon>
        <taxon>Fungi</taxon>
        <taxon>Dikarya</taxon>
        <taxon>Ascomycota</taxon>
        <taxon>Pezizomycotina</taxon>
        <taxon>Sordariomycetes</taxon>
        <taxon>Hypocreomycetidae</taxon>
        <taxon>Hypocreales</taxon>
        <taxon>Nectriaceae</taxon>
        <taxon>Fusarium</taxon>
        <taxon>Fusarium solani species complex</taxon>
    </lineage>
</organism>
<sequence length="258" mass="28847">MLEFVSRDEFAYSSAADDALWNAIARGGFCEEVAQNSSSWTPHDFAGIGPECKKSWRSPEDGGPCWQYWSSSDFYTRPRPGNCPLERGVYNYNPDVPHAIGTVCDITRPRGQGFLHSELLAAVCLLKAQIDSPSRYHGHHVCPILIVSFPARFSARIIQACFQNGKVVIRPSRLINLYTRTVSPEVKLVIWWLNSRPVGGTRLPVRAVPNLDQLDDNFDFPVQATDVSEVLPQDNCERDAAERPEVVLCNIPMVTLLS</sequence>
<keyword evidence="2" id="KW-1185">Reference proteome</keyword>
<dbReference type="OrthoDB" id="4177740at2759"/>
<evidence type="ECO:0000313" key="1">
    <source>
        <dbReference type="EMBL" id="KAH7272952.1"/>
    </source>
</evidence>
<accession>A0A9P9L2Q4</accession>
<evidence type="ECO:0000313" key="2">
    <source>
        <dbReference type="Proteomes" id="UP000736672"/>
    </source>
</evidence>
<dbReference type="Proteomes" id="UP000736672">
    <property type="component" value="Unassembled WGS sequence"/>
</dbReference>